<dbReference type="GO" id="GO:0019898">
    <property type="term" value="C:extrinsic component of membrane"/>
    <property type="evidence" value="ECO:0007669"/>
    <property type="project" value="InterPro"/>
</dbReference>
<evidence type="ECO:0000313" key="4">
    <source>
        <dbReference type="Proteomes" id="UP000693970"/>
    </source>
</evidence>
<evidence type="ECO:0000313" key="3">
    <source>
        <dbReference type="EMBL" id="KAG7356778.1"/>
    </source>
</evidence>
<protein>
    <submittedName>
        <fullName evidence="3">Photosystem II oxygen evolving complex protein PsbP</fullName>
    </submittedName>
</protein>
<dbReference type="GO" id="GO:0005509">
    <property type="term" value="F:calcium ion binding"/>
    <property type="evidence" value="ECO:0007669"/>
    <property type="project" value="InterPro"/>
</dbReference>
<dbReference type="InterPro" id="IPR006311">
    <property type="entry name" value="TAT_signal"/>
</dbReference>
<feature type="chain" id="PRO_5039915213" evidence="1">
    <location>
        <begin position="23"/>
        <end position="234"/>
    </location>
</feature>
<dbReference type="PANTHER" id="PTHR31407">
    <property type="match status" value="1"/>
</dbReference>
<reference evidence="3" key="1">
    <citation type="journal article" date="2021" name="Sci. Rep.">
        <title>Diploid genomic architecture of Nitzschia inconspicua, an elite biomass production diatom.</title>
        <authorList>
            <person name="Oliver A."/>
            <person name="Podell S."/>
            <person name="Pinowska A."/>
            <person name="Traller J.C."/>
            <person name="Smith S.R."/>
            <person name="McClure R."/>
            <person name="Beliaev A."/>
            <person name="Bohutskyi P."/>
            <person name="Hill E.A."/>
            <person name="Rabines A."/>
            <person name="Zheng H."/>
            <person name="Allen L.Z."/>
            <person name="Kuo A."/>
            <person name="Grigoriev I.V."/>
            <person name="Allen A.E."/>
            <person name="Hazlebeck D."/>
            <person name="Allen E.E."/>
        </authorList>
    </citation>
    <scope>NUCLEOTIDE SEQUENCE</scope>
    <source>
        <strain evidence="3">Hildebrandi</strain>
    </source>
</reference>
<dbReference type="OrthoDB" id="2013293at2759"/>
<sequence>MMHPIVSLVILIVSWNTSEIAAYSPLMASSNNIRPNSEQISRRVLLLESSAVAAALGTTALLTNPPSANAATTLTKFEDTNCKFSIDLPSDWTQSTQTLPDRRKIVLYIKPDSNQKTLIFLAYTPVRDDFTSLSSFGSVDEVAQATILPKGELAGQQGVESEMLSAIAKQQAYFFDYKQTVPTQPETHFRTIFSLATGATGGAGNVLVTITAQTPESEYNAMKPLFDDVIKSYA</sequence>
<reference evidence="3" key="2">
    <citation type="submission" date="2021-04" db="EMBL/GenBank/DDBJ databases">
        <authorList>
            <person name="Podell S."/>
        </authorList>
    </citation>
    <scope>NUCLEOTIDE SEQUENCE</scope>
    <source>
        <strain evidence="3">Hildebrandi</strain>
    </source>
</reference>
<dbReference type="InterPro" id="IPR002683">
    <property type="entry name" value="PsbP_C"/>
</dbReference>
<dbReference type="Pfam" id="PF01789">
    <property type="entry name" value="PsbP"/>
    <property type="match status" value="1"/>
</dbReference>
<dbReference type="EMBL" id="JAGRRH010000015">
    <property type="protein sequence ID" value="KAG7356778.1"/>
    <property type="molecule type" value="Genomic_DNA"/>
</dbReference>
<feature type="domain" description="PsbP C-terminal" evidence="2">
    <location>
        <begin position="74"/>
        <end position="233"/>
    </location>
</feature>
<keyword evidence="1" id="KW-0732">Signal</keyword>
<dbReference type="Proteomes" id="UP000693970">
    <property type="component" value="Unassembled WGS sequence"/>
</dbReference>
<comment type="caution">
    <text evidence="3">The sequence shown here is derived from an EMBL/GenBank/DDBJ whole genome shotgun (WGS) entry which is preliminary data.</text>
</comment>
<evidence type="ECO:0000259" key="2">
    <source>
        <dbReference type="Pfam" id="PF01789"/>
    </source>
</evidence>
<feature type="signal peptide" evidence="1">
    <location>
        <begin position="1"/>
        <end position="22"/>
    </location>
</feature>
<accession>A0A9K3L8J7</accession>
<proteinExistence type="predicted"/>
<gene>
    <name evidence="3" type="ORF">IV203_001464</name>
</gene>
<dbReference type="PROSITE" id="PS51318">
    <property type="entry name" value="TAT"/>
    <property type="match status" value="1"/>
</dbReference>
<dbReference type="GO" id="GO:0009523">
    <property type="term" value="C:photosystem II"/>
    <property type="evidence" value="ECO:0007669"/>
    <property type="project" value="InterPro"/>
</dbReference>
<keyword evidence="4" id="KW-1185">Reference proteome</keyword>
<dbReference type="PANTHER" id="PTHR31407:SF16">
    <property type="entry name" value="PSBP DOMAIN-CONTAINING PROTEIN 7, CHLOROPLASTIC"/>
    <property type="match status" value="1"/>
</dbReference>
<evidence type="ECO:0000256" key="1">
    <source>
        <dbReference type="SAM" id="SignalP"/>
    </source>
</evidence>
<dbReference type="GO" id="GO:0015979">
    <property type="term" value="P:photosynthesis"/>
    <property type="evidence" value="ECO:0007669"/>
    <property type="project" value="InterPro"/>
</dbReference>
<name>A0A9K3L8J7_9STRA</name>
<dbReference type="AlphaFoldDB" id="A0A9K3L8J7"/>
<organism evidence="3 4">
    <name type="scientific">Nitzschia inconspicua</name>
    <dbReference type="NCBI Taxonomy" id="303405"/>
    <lineage>
        <taxon>Eukaryota</taxon>
        <taxon>Sar</taxon>
        <taxon>Stramenopiles</taxon>
        <taxon>Ochrophyta</taxon>
        <taxon>Bacillariophyta</taxon>
        <taxon>Bacillariophyceae</taxon>
        <taxon>Bacillariophycidae</taxon>
        <taxon>Bacillariales</taxon>
        <taxon>Bacillariaceae</taxon>
        <taxon>Nitzschia</taxon>
    </lineage>
</organism>